<dbReference type="PANTHER" id="PTHR12304">
    <property type="entry name" value="INOSINE-URIDINE PREFERRING NUCLEOSIDE HYDROLASE"/>
    <property type="match status" value="1"/>
</dbReference>
<protein>
    <recommendedName>
        <fullName evidence="4">Inosine/uridine-preferring nucleoside hydrolase domain-containing protein</fullName>
    </recommendedName>
</protein>
<reference evidence="5" key="1">
    <citation type="submission" date="2019-11" db="EMBL/GenBank/DDBJ databases">
        <title>Bipolaris sorokiniana Genome sequencing.</title>
        <authorList>
            <person name="Wang H."/>
        </authorList>
    </citation>
    <scope>NUCLEOTIDE SEQUENCE</scope>
</reference>
<evidence type="ECO:0000313" key="5">
    <source>
        <dbReference type="EMBL" id="KAF5851115.1"/>
    </source>
</evidence>
<dbReference type="AlphaFoldDB" id="A0A8H6DYE1"/>
<name>A0A8H6DYE1_COCSA</name>
<comment type="similarity">
    <text evidence="1">Belongs to the IUNH family.</text>
</comment>
<dbReference type="InterPro" id="IPR036452">
    <property type="entry name" value="Ribo_hydro-like"/>
</dbReference>
<dbReference type="GO" id="GO:0005829">
    <property type="term" value="C:cytosol"/>
    <property type="evidence" value="ECO:0007669"/>
    <property type="project" value="TreeGrafter"/>
</dbReference>
<evidence type="ECO:0000256" key="1">
    <source>
        <dbReference type="ARBA" id="ARBA00009176"/>
    </source>
</evidence>
<dbReference type="PANTHER" id="PTHR12304:SF56">
    <property type="entry name" value="HYDROLASE, PUTATIVE (AFU_ORTHOLOGUE AFUA_1G11790)-RELATED"/>
    <property type="match status" value="1"/>
</dbReference>
<dbReference type="EMBL" id="WNKQ01000005">
    <property type="protein sequence ID" value="KAF5851115.1"/>
    <property type="molecule type" value="Genomic_DNA"/>
</dbReference>
<proteinExistence type="inferred from homology"/>
<dbReference type="SUPFAM" id="SSF53590">
    <property type="entry name" value="Nucleoside hydrolase"/>
    <property type="match status" value="1"/>
</dbReference>
<accession>A0A8H6DYE1</accession>
<dbReference type="Proteomes" id="UP000624244">
    <property type="component" value="Unassembled WGS sequence"/>
</dbReference>
<evidence type="ECO:0000313" key="6">
    <source>
        <dbReference type="Proteomes" id="UP000624244"/>
    </source>
</evidence>
<keyword evidence="2" id="KW-0378">Hydrolase</keyword>
<dbReference type="InterPro" id="IPR023186">
    <property type="entry name" value="IUNH"/>
</dbReference>
<dbReference type="GO" id="GO:0008477">
    <property type="term" value="F:purine nucleosidase activity"/>
    <property type="evidence" value="ECO:0007669"/>
    <property type="project" value="TreeGrafter"/>
</dbReference>
<organism evidence="5 6">
    <name type="scientific">Cochliobolus sativus</name>
    <name type="common">Common root rot and spot blotch fungus</name>
    <name type="synonym">Bipolaris sorokiniana</name>
    <dbReference type="NCBI Taxonomy" id="45130"/>
    <lineage>
        <taxon>Eukaryota</taxon>
        <taxon>Fungi</taxon>
        <taxon>Dikarya</taxon>
        <taxon>Ascomycota</taxon>
        <taxon>Pezizomycotina</taxon>
        <taxon>Dothideomycetes</taxon>
        <taxon>Pleosporomycetidae</taxon>
        <taxon>Pleosporales</taxon>
        <taxon>Pleosporineae</taxon>
        <taxon>Pleosporaceae</taxon>
        <taxon>Bipolaris</taxon>
    </lineage>
</organism>
<dbReference type="GO" id="GO:0006152">
    <property type="term" value="P:purine nucleoside catabolic process"/>
    <property type="evidence" value="ECO:0007669"/>
    <property type="project" value="TreeGrafter"/>
</dbReference>
<dbReference type="Gene3D" id="3.90.245.10">
    <property type="entry name" value="Ribonucleoside hydrolase-like"/>
    <property type="match status" value="1"/>
</dbReference>
<dbReference type="Pfam" id="PF01156">
    <property type="entry name" value="IU_nuc_hydro"/>
    <property type="match status" value="1"/>
</dbReference>
<dbReference type="InterPro" id="IPR001910">
    <property type="entry name" value="Inosine/uridine_hydrolase_dom"/>
</dbReference>
<sequence length="482" mass="53641">MAPNKIIIDTDPGVDDVLAMLLAFSAKAEELDVLMLSLTFGNVQVQNCLRNVVTLFQQIEKERAWRKEHGRPEGFETLNARKPIGGFVELMVLMDLEGSIIVQVPLVFRVHGGLLNINHPHLSPAEAWKTLFKPTPKDLSPDEAAELQKVKDQHSLFTPSLKPAHEVMLDLLRENEPDTVTIVAMGPLTNLAVAAAEDPETFLRVKEVVVMGGAIDAPGNRPPPPLHLIYSPATLSIPVPPFNLIKQPNTPLRLSLNLRNQMTPGAEFNTYADSVASARVFALTSQNPHLTMPPTLSSTQKQARLAPYPAKLSKRLTIKLFPLDITEQHLLPKSMYEDYISREGAKGSPLCEWTHLFLSPTFTKNASLNPQHQDEAKKSLQLHDPLTIWYALSASNTSWKFKEEDVRVETSGQWTRGCTVVDRRGRTITEGTTDLSEEVAGDAGGWRDSRRGNRVAWCTKSPGESKFARVILHRVWGDGEQW</sequence>
<gene>
    <name evidence="5" type="ORF">GGP41_003942</name>
</gene>
<evidence type="ECO:0000256" key="3">
    <source>
        <dbReference type="ARBA" id="ARBA00023295"/>
    </source>
</evidence>
<feature type="domain" description="Inosine/uridine-preferring nucleoside hydrolase" evidence="4">
    <location>
        <begin position="6"/>
        <end position="430"/>
    </location>
</feature>
<keyword evidence="3" id="KW-0326">Glycosidase</keyword>
<evidence type="ECO:0000259" key="4">
    <source>
        <dbReference type="Pfam" id="PF01156"/>
    </source>
</evidence>
<evidence type="ECO:0000256" key="2">
    <source>
        <dbReference type="ARBA" id="ARBA00022801"/>
    </source>
</evidence>
<comment type="caution">
    <text evidence="5">The sequence shown here is derived from an EMBL/GenBank/DDBJ whole genome shotgun (WGS) entry which is preliminary data.</text>
</comment>